<dbReference type="Proteomes" id="UP000034705">
    <property type="component" value="Unassembled WGS sequence"/>
</dbReference>
<name>A0A0G1RRT9_9BACT</name>
<dbReference type="Pfam" id="PF02018">
    <property type="entry name" value="CBM_4_9"/>
    <property type="match status" value="1"/>
</dbReference>
<comment type="caution">
    <text evidence="3">The sequence shown here is derived from an EMBL/GenBank/DDBJ whole genome shotgun (WGS) entry which is preliminary data.</text>
</comment>
<accession>A0A0G1RRT9</accession>
<protein>
    <recommendedName>
        <fullName evidence="2">CBM-cenC domain-containing protein</fullName>
    </recommendedName>
</protein>
<dbReference type="SUPFAM" id="SSF49785">
    <property type="entry name" value="Galactose-binding domain-like"/>
    <property type="match status" value="2"/>
</dbReference>
<keyword evidence="1" id="KW-0378">Hydrolase</keyword>
<proteinExistence type="predicted"/>
<reference evidence="3 4" key="1">
    <citation type="journal article" date="2015" name="Nature">
        <title>rRNA introns, odd ribosomes, and small enigmatic genomes across a large radiation of phyla.</title>
        <authorList>
            <person name="Brown C.T."/>
            <person name="Hug L.A."/>
            <person name="Thomas B.C."/>
            <person name="Sharon I."/>
            <person name="Castelle C.J."/>
            <person name="Singh A."/>
            <person name="Wilkins M.J."/>
            <person name="Williams K.H."/>
            <person name="Banfield J.F."/>
        </authorList>
    </citation>
    <scope>NUCLEOTIDE SEQUENCE [LARGE SCALE GENOMIC DNA]</scope>
</reference>
<dbReference type="EMBL" id="LCMG01000014">
    <property type="protein sequence ID" value="KKU32643.1"/>
    <property type="molecule type" value="Genomic_DNA"/>
</dbReference>
<sequence>YNRYAYEDRVYFNHEVEACTSSDAGCGEFYEIDNGLTLNVIQNSSFEDDEDDDNVPDSWSIVGTASGITYSEDAGGAKYGSDYVWTDETAQIVQQGITLSPHAFYTLSFYAREEETSEVEDAVDLSGYSYGGDCTRLANIFTIGASIDESEWTRYSCTFTTADETTYAEVSVGSDENIFFDAIQLEYGENANDFVEGYNDNTLTSTYLIAPPDYLGCEGDEDDPSACDNYAQVCASAEAGCLLYTPQDGDPSVPAILSSSDECPDECVGYTTYKQESTLYDSEEFPLYFIEDRAVACTEQYAGCESFTNLSAVETGGETAESYTYLRPCLTEEMSDGTSDKESSTFFTWEGSDVEGYQLRTWQLLESNGSDSATLTFVASAETEQDIGQAPCTQWNVTSETTIACDDITGAHLVDIARDDTCDQHDDIFENPDCREFFDSEGKVHYRLWSQTISVTDACVAYRLDNAEQLDCEDSGGYWTSAGACRYFGFSEESTQCPVSSVGCREYTGGAGRNASTVFSDTFEDGDVAGYETTYAISSLSNESVATDGHSLKIVIPPSITLGYVKTLQSYAVSATPSTIFDSTDATSCTSGSIVGSFCEIDADGDGTVDCSIEEADNSCGTLDDTLVEGKTFVLSFWAKGNGNLYVELVEAGGGGTAHDFVDATDATVTSIALDGSWQLYELGPLDTSDFTDFDDSAVLRWSADANVTFYLDNISLKQAEENITLIKDSWVVPSTCDQTPTGVDADQYYLGCEAYTDSEGEDAYAYQFSDLCREDAVGCKAFYDTQESDSEYTQVFSARCENHTAGDPADPVAVSSTTNCVVDGVTYCAITTGRSYCLFDFDGSLPVDLPSDSTMSVILGPEAVVVTNDTPRHLIESDSMTCSDAAVGCQELGFPTYSQDKTEVTEFTSVYFINDPESYGDILCDDEALFCEAWTGTEQGTYYYKDPVDQTCTYETEVTVGSVEYSGWFRSDAQEPCYWTDVDGDEAFTSADTAYLISGTQAGIWRNGDDAYVGWVAECKSTYDLCSEFIDPMDVAAGLYEDGMSYYYLDDEELDESTLRDSERCSGKVSQKEGCALFLNTTDSELSYNASASYMASAHADEFFSDEADSLQDPIDCEGTGGGVVTTADGTTSYDLCARRCVYTTQTDDAINSPMAMAYTGIEVAGTERFMERSCYTSDDCIDLQTTNGETVAGVCTNTDDLCSGAMYSMDLGACDLTNDTNTILKVDRDRACAAWLSCSSSQVSWDETSSTYQTICNDVSLCSEYTAQGDSSFCDEYISTQADVLTPAVYAQRDTSWNGWDYAGYAIAQQLPIEHYGQFNIAPTKWCVSSEGYVLSPGAGSDIPFDECSEDSDCASGTCEPADDMYRLSYVAGTCDTDTVGTGGTCYVGACADDGSSCSSDDECDGSQCVVGYCQVVSDTDCSKAADCAGVSYGGTLTAVCDTLQGTCVDALVPNSNTCVETSECSASAATCTLTANTYTGSCFSEACLTDIRDANEDGIPDPFDAYGAREKECRGYPEATSPYSASQETGIVESWISDEGSSESTPSGLDSRPYTLRYGFQSADVCAPITNVDGSDYFATDDCTCSYKKASYSDGAAIRYYSVDYAESDTLPGVCLGGDNDGLYCDSNDDCSDIDEDFTGICGKRSQLDTYYGWEGYCLEKDTSIQIFGSSAEENRACLTWLPVDQLVGSTDLYGKYTEAGYDDGDTYYCADISGSYSLRTTASADGTGLSCAETVGVCDDGHETFGDFLDEIETDGDCLESVLCPDGYFGVMTGCGGLGYDTTGEGDADACTVGNDDCSYFCVPKGSFHTDTGEPCQDPGTEGEYARKYTIDNGMVEGTSITRYEWFESSFEVYMTANASFIDLLSAYDDCEVSGVTDSINDFLHPYTIGDDFPSTSYGSNRGYYNFNLTDSIDLDAACTSLVQVAVESDYINKAWTNRVWNESNSPDADGYIINDASTHFTYPVSLEHEVFGKLGGSIDTSGAGGDGQPAMAVTCEDETDIRNARSSITCAERYAITGDGSDDAWPYLEIATSEGFYMDTTYCLDSDCACEQDTVDVDCNSVGGVAPTCSSSTCDIGPNMGDGCDDDSDCLIYECIEVGRDTGETGVGDYSYPVYGCGIETGRSVVSSETESAAISRLAQIFAESYLVYSFDDGYSGINDLTVDAASSLGHYGRYGESSSVSWIWEDLMRGDDDTTYTSFNPEPPVVISVGDCSGTVCEEGEEDAFSVNEQDQGEVRGAEGNLHATARFYTSADENQMPIRTILVDWADDETGFGTYSGSTADDNFYKNHRGVRDISNPVNQCSAGADTWDLYSDACDSSYVAFTHDYVCSEGVVSGLESCDQDEEGNVTNSPCVNDEGACVFRPRVFVQDNWGWCTGVCDAGLDGTSGCYEDESIDTGYEDECDWENCPGGTRCGATSGIDPWVYFDGEIVVEP</sequence>
<dbReference type="InterPro" id="IPR003305">
    <property type="entry name" value="CenC_carb-bd"/>
</dbReference>
<evidence type="ECO:0000256" key="1">
    <source>
        <dbReference type="ARBA" id="ARBA00022801"/>
    </source>
</evidence>
<feature type="domain" description="CBM-cenC" evidence="2">
    <location>
        <begin position="39"/>
        <end position="172"/>
    </location>
</feature>
<evidence type="ECO:0000313" key="4">
    <source>
        <dbReference type="Proteomes" id="UP000034705"/>
    </source>
</evidence>
<dbReference type="GO" id="GO:0016798">
    <property type="term" value="F:hydrolase activity, acting on glycosyl bonds"/>
    <property type="evidence" value="ECO:0007669"/>
    <property type="project" value="InterPro"/>
</dbReference>
<dbReference type="InterPro" id="IPR008979">
    <property type="entry name" value="Galactose-bd-like_sf"/>
</dbReference>
<evidence type="ECO:0000259" key="2">
    <source>
        <dbReference type="Pfam" id="PF02018"/>
    </source>
</evidence>
<feature type="non-terminal residue" evidence="3">
    <location>
        <position position="1"/>
    </location>
</feature>
<organism evidence="3 4">
    <name type="scientific">Candidatus Uhrbacteria bacterium GW2011_GWF2_46_218</name>
    <dbReference type="NCBI Taxonomy" id="1619001"/>
    <lineage>
        <taxon>Bacteria</taxon>
        <taxon>Candidatus Uhriibacteriota</taxon>
    </lineage>
</organism>
<evidence type="ECO:0000313" key="3">
    <source>
        <dbReference type="EMBL" id="KKU32643.1"/>
    </source>
</evidence>
<dbReference type="Gene3D" id="2.60.120.260">
    <property type="entry name" value="Galactose-binding domain-like"/>
    <property type="match status" value="2"/>
</dbReference>
<gene>
    <name evidence="3" type="ORF">UX45_C0014G0029</name>
</gene>